<comment type="caution">
    <text evidence="5">The sequence shown here is derived from an EMBL/GenBank/DDBJ whole genome shotgun (WGS) entry which is preliminary data.</text>
</comment>
<dbReference type="Proteomes" id="UP000078046">
    <property type="component" value="Unassembled WGS sequence"/>
</dbReference>
<dbReference type="InterPro" id="IPR039896">
    <property type="entry name" value="Red-like"/>
</dbReference>
<accession>A0A177ATB4</accession>
<keyword evidence="6" id="KW-1185">Reference proteome</keyword>
<reference evidence="5 6" key="1">
    <citation type="submission" date="2016-04" db="EMBL/GenBank/DDBJ databases">
        <title>The genome of Intoshia linei affirms orthonectids as highly simplified spiralians.</title>
        <authorList>
            <person name="Mikhailov K.V."/>
            <person name="Slusarev G.S."/>
            <person name="Nikitin M.A."/>
            <person name="Logacheva M.D."/>
            <person name="Penin A."/>
            <person name="Aleoshin V."/>
            <person name="Panchin Y.V."/>
        </authorList>
    </citation>
    <scope>NUCLEOTIDE SEQUENCE [LARGE SCALE GENOMIC DNA]</scope>
    <source>
        <strain evidence="5">Intl2013</strain>
        <tissue evidence="5">Whole animal</tissue>
    </source>
</reference>
<evidence type="ECO:0000313" key="5">
    <source>
        <dbReference type="EMBL" id="OAF65267.1"/>
    </source>
</evidence>
<dbReference type="InterPro" id="IPR012916">
    <property type="entry name" value="RED_N"/>
</dbReference>
<dbReference type="OrthoDB" id="3366823at2759"/>
<name>A0A177ATB4_9BILA</name>
<dbReference type="GO" id="GO:0005634">
    <property type="term" value="C:nucleus"/>
    <property type="evidence" value="ECO:0007669"/>
    <property type="project" value="UniProtKB-SubCell"/>
</dbReference>
<feature type="region of interest" description="Disordered" evidence="3">
    <location>
        <begin position="20"/>
        <end position="62"/>
    </location>
</feature>
<evidence type="ECO:0000256" key="3">
    <source>
        <dbReference type="SAM" id="MobiDB-lite"/>
    </source>
</evidence>
<dbReference type="AlphaFoldDB" id="A0A177ATB4"/>
<protein>
    <recommendedName>
        <fullName evidence="4">RED-like N-terminal domain-containing protein</fullName>
    </recommendedName>
</protein>
<evidence type="ECO:0000259" key="4">
    <source>
        <dbReference type="Pfam" id="PF07808"/>
    </source>
</evidence>
<dbReference type="EMBL" id="LWCA01001369">
    <property type="protein sequence ID" value="OAF65267.1"/>
    <property type="molecule type" value="Genomic_DNA"/>
</dbReference>
<keyword evidence="2" id="KW-0539">Nucleus</keyword>
<sequence length="330" mass="38038">MESNVLTNDDFRKLLHKAATESTVKKKKPRFDGEGKSKGKKRKNYTKNPQKPNKTAKVEVKTAEDMEEEEELFYDKNKDYMKGYRDRAQERRDNKFDGNMMPQKHIYGAVAPEFGIKTLQERRDKLIEESKYLGGDMEHTHLVKGLDFALLGKVKTEITSKKIQKDKNIQQALKDASLLAKDDKIYFNSKMAKDIYNIAVIKKTATRADPKKFFANNRVAYVIEMDESIEIPTTVIRNFVPLTVEDKLSMQSTNDIVINKLIQMLSTMRQSKLNKKLSRKDKAKYIVSALPFGKYTTAMGIFVFSLSDLMHITCISIPSSLLPLEWRLIF</sequence>
<organism evidence="5 6">
    <name type="scientific">Intoshia linei</name>
    <dbReference type="NCBI Taxonomy" id="1819745"/>
    <lineage>
        <taxon>Eukaryota</taxon>
        <taxon>Metazoa</taxon>
        <taxon>Spiralia</taxon>
        <taxon>Lophotrochozoa</taxon>
        <taxon>Mesozoa</taxon>
        <taxon>Orthonectida</taxon>
        <taxon>Rhopaluridae</taxon>
        <taxon>Intoshia</taxon>
    </lineage>
</organism>
<gene>
    <name evidence="5" type="ORF">A3Q56_07022</name>
</gene>
<evidence type="ECO:0000256" key="1">
    <source>
        <dbReference type="ARBA" id="ARBA00004123"/>
    </source>
</evidence>
<feature type="domain" description="RED-like N-terminal" evidence="4">
    <location>
        <begin position="68"/>
        <end position="281"/>
    </location>
</feature>
<evidence type="ECO:0000313" key="6">
    <source>
        <dbReference type="Proteomes" id="UP000078046"/>
    </source>
</evidence>
<comment type="subcellular location">
    <subcellularLocation>
        <location evidence="1">Nucleus</location>
    </subcellularLocation>
</comment>
<proteinExistence type="predicted"/>
<dbReference type="Pfam" id="PF07808">
    <property type="entry name" value="RED_N"/>
    <property type="match status" value="1"/>
</dbReference>
<evidence type="ECO:0000256" key="2">
    <source>
        <dbReference type="ARBA" id="ARBA00023242"/>
    </source>
</evidence>
<dbReference type="PANTHER" id="PTHR12765">
    <property type="entry name" value="RED PROTEIN IK FACTOR CYTOKINE IK"/>
    <property type="match status" value="1"/>
</dbReference>